<organism evidence="2 3">
    <name type="scientific">Laedolimicola ammoniilytica</name>
    <dbReference type="NCBI Taxonomy" id="2981771"/>
    <lineage>
        <taxon>Bacteria</taxon>
        <taxon>Bacillati</taxon>
        <taxon>Bacillota</taxon>
        <taxon>Clostridia</taxon>
        <taxon>Lachnospirales</taxon>
        <taxon>Lachnospiraceae</taxon>
        <taxon>Laedolimicola</taxon>
    </lineage>
</organism>
<accession>A0ABT2RTZ9</accession>
<evidence type="ECO:0000259" key="1">
    <source>
        <dbReference type="Pfam" id="PF01248"/>
    </source>
</evidence>
<keyword evidence="3" id="KW-1185">Reference proteome</keyword>
<reference evidence="2 3" key="1">
    <citation type="journal article" date="2021" name="ISME Commun">
        <title>Automated analysis of genomic sequences facilitates high-throughput and comprehensive description of bacteria.</title>
        <authorList>
            <person name="Hitch T.C.A."/>
        </authorList>
    </citation>
    <scope>NUCLEOTIDE SEQUENCE [LARGE SCALE GENOMIC DNA]</scope>
    <source>
        <strain evidence="2 3">Sanger_04</strain>
    </source>
</reference>
<dbReference type="InterPro" id="IPR004038">
    <property type="entry name" value="Ribosomal_eL8/eL30/eS12/Gad45"/>
</dbReference>
<dbReference type="InterPro" id="IPR029064">
    <property type="entry name" value="Ribosomal_eL30-like_sf"/>
</dbReference>
<name>A0ABT2RTZ9_9FIRM</name>
<dbReference type="Proteomes" id="UP001652461">
    <property type="component" value="Unassembled WGS sequence"/>
</dbReference>
<gene>
    <name evidence="2" type="ORF">OCV63_02635</name>
</gene>
<proteinExistence type="predicted"/>
<dbReference type="Pfam" id="PF01248">
    <property type="entry name" value="Ribosomal_L7Ae"/>
    <property type="match status" value="1"/>
</dbReference>
<dbReference type="Gene3D" id="3.30.1330.30">
    <property type="match status" value="1"/>
</dbReference>
<comment type="caution">
    <text evidence="2">The sequence shown here is derived from an EMBL/GenBank/DDBJ whole genome shotgun (WGS) entry which is preliminary data.</text>
</comment>
<evidence type="ECO:0000313" key="2">
    <source>
        <dbReference type="EMBL" id="MCU6695793.1"/>
    </source>
</evidence>
<dbReference type="SUPFAM" id="SSF55315">
    <property type="entry name" value="L30e-like"/>
    <property type="match status" value="1"/>
</dbReference>
<dbReference type="EMBL" id="JAOQKC010000003">
    <property type="protein sequence ID" value="MCU6695793.1"/>
    <property type="molecule type" value="Genomic_DNA"/>
</dbReference>
<sequence length="101" mass="11019">MAQNRVLSMIGLAQKAGKTASGEFATEHAVKSGKAALVIVSEESSDNTKKKFQNMCDYYEVPVYFYGGKEELGHAMGKEFRASLAILDEGLAKSIEKNLKL</sequence>
<feature type="domain" description="Ribosomal protein eL8/eL30/eS12/Gadd45" evidence="1">
    <location>
        <begin position="7"/>
        <end position="93"/>
    </location>
</feature>
<protein>
    <submittedName>
        <fullName evidence="2">Ribosomal L7Ae/L30e/S12e/Gadd45 family protein</fullName>
    </submittedName>
</protein>
<evidence type="ECO:0000313" key="3">
    <source>
        <dbReference type="Proteomes" id="UP001652461"/>
    </source>
</evidence>